<feature type="domain" description="HTH lysR-type" evidence="1">
    <location>
        <begin position="15"/>
        <end position="67"/>
    </location>
</feature>
<dbReference type="Pfam" id="PF00126">
    <property type="entry name" value="HTH_1"/>
    <property type="match status" value="1"/>
</dbReference>
<gene>
    <name evidence="2" type="ORF">TRP8649_04610</name>
</gene>
<evidence type="ECO:0000313" key="3">
    <source>
        <dbReference type="Proteomes" id="UP000225972"/>
    </source>
</evidence>
<dbReference type="EMBL" id="FXXP01000005">
    <property type="protein sequence ID" value="SMX30466.1"/>
    <property type="molecule type" value="Genomic_DNA"/>
</dbReference>
<evidence type="ECO:0000259" key="1">
    <source>
        <dbReference type="PROSITE" id="PS50931"/>
    </source>
</evidence>
<dbReference type="InterPro" id="IPR036388">
    <property type="entry name" value="WH-like_DNA-bd_sf"/>
</dbReference>
<dbReference type="OrthoDB" id="7649166at2"/>
<dbReference type="InterPro" id="IPR000847">
    <property type="entry name" value="LysR_HTH_N"/>
</dbReference>
<dbReference type="SUPFAM" id="SSF46785">
    <property type="entry name" value="Winged helix' DNA-binding domain"/>
    <property type="match status" value="1"/>
</dbReference>
<organism evidence="2 3">
    <name type="scientific">Pelagimonas phthalicica</name>
    <dbReference type="NCBI Taxonomy" id="1037362"/>
    <lineage>
        <taxon>Bacteria</taxon>
        <taxon>Pseudomonadati</taxon>
        <taxon>Pseudomonadota</taxon>
        <taxon>Alphaproteobacteria</taxon>
        <taxon>Rhodobacterales</taxon>
        <taxon>Roseobacteraceae</taxon>
        <taxon>Pelagimonas</taxon>
    </lineage>
</organism>
<sequence length="292" mass="32551">MRVKREAEIATVDMLRAFVSLSESQNLTRTSEELGVTRQTIRRHIKDLETIKGEMLFDVGPGGYALTQFGTTKLGSAKKILRDIKVWSRDQGVIRRNVGGLDAVRVQTECGRLYVSHQHPINKIAASGLPLMQAGLASWGQGQTHIEHPAMATIRPYLLLYRRIETGWICVEVGEKSAYARWFGWAWSKSAIGRLSEDDKVGDDFNGFIADAYAEIHAHGGVRLDHLYAHLPRGSEDQIAPVSFQRLLMGCVFPDGTPALAVLAVITDQVDLGAFEFEREPMPKEMIMDDET</sequence>
<dbReference type="GO" id="GO:0003700">
    <property type="term" value="F:DNA-binding transcription factor activity"/>
    <property type="evidence" value="ECO:0007669"/>
    <property type="project" value="InterPro"/>
</dbReference>
<dbReference type="AlphaFoldDB" id="A0A238JKZ7"/>
<dbReference type="Proteomes" id="UP000225972">
    <property type="component" value="Unassembled WGS sequence"/>
</dbReference>
<dbReference type="PROSITE" id="PS50931">
    <property type="entry name" value="HTH_LYSR"/>
    <property type="match status" value="1"/>
</dbReference>
<dbReference type="RefSeq" id="WP_133840886.1">
    <property type="nucleotide sequence ID" value="NZ_FXXP01000005.1"/>
</dbReference>
<accession>A0A238JKZ7</accession>
<proteinExistence type="predicted"/>
<reference evidence="3" key="1">
    <citation type="submission" date="2017-05" db="EMBL/GenBank/DDBJ databases">
        <authorList>
            <person name="Rodrigo-Torres L."/>
            <person name="Arahal R. D."/>
            <person name="Lucena T."/>
        </authorList>
    </citation>
    <scope>NUCLEOTIDE SEQUENCE [LARGE SCALE GENOMIC DNA]</scope>
    <source>
        <strain evidence="3">CECT 8649</strain>
    </source>
</reference>
<protein>
    <submittedName>
        <fullName evidence="2">Bacterial regulatory helix-turn-helix protein, lysR family</fullName>
    </submittedName>
</protein>
<dbReference type="InterPro" id="IPR036390">
    <property type="entry name" value="WH_DNA-bd_sf"/>
</dbReference>
<evidence type="ECO:0000313" key="2">
    <source>
        <dbReference type="EMBL" id="SMX30466.1"/>
    </source>
</evidence>
<dbReference type="Gene3D" id="1.10.10.10">
    <property type="entry name" value="Winged helix-like DNA-binding domain superfamily/Winged helix DNA-binding domain"/>
    <property type="match status" value="1"/>
</dbReference>
<name>A0A238JKZ7_9RHOB</name>
<keyword evidence="3" id="KW-1185">Reference proteome</keyword>